<name>A0AA88PFG5_9TELE</name>
<reference evidence="2" key="1">
    <citation type="submission" date="2023-08" db="EMBL/GenBank/DDBJ databases">
        <title>Chromosome-level Genome Assembly of mud carp (Cirrhinus molitorella).</title>
        <authorList>
            <person name="Liu H."/>
        </authorList>
    </citation>
    <scope>NUCLEOTIDE SEQUENCE</scope>
    <source>
        <strain evidence="2">Prfri</strain>
        <tissue evidence="2">Muscle</tissue>
    </source>
</reference>
<organism evidence="2 3">
    <name type="scientific">Cirrhinus molitorella</name>
    <name type="common">mud carp</name>
    <dbReference type="NCBI Taxonomy" id="172907"/>
    <lineage>
        <taxon>Eukaryota</taxon>
        <taxon>Metazoa</taxon>
        <taxon>Chordata</taxon>
        <taxon>Craniata</taxon>
        <taxon>Vertebrata</taxon>
        <taxon>Euteleostomi</taxon>
        <taxon>Actinopterygii</taxon>
        <taxon>Neopterygii</taxon>
        <taxon>Teleostei</taxon>
        <taxon>Ostariophysi</taxon>
        <taxon>Cypriniformes</taxon>
        <taxon>Cyprinidae</taxon>
        <taxon>Labeoninae</taxon>
        <taxon>Labeonini</taxon>
        <taxon>Cirrhinus</taxon>
    </lineage>
</organism>
<accession>A0AA88PFG5</accession>
<keyword evidence="3" id="KW-1185">Reference proteome</keyword>
<evidence type="ECO:0000313" key="2">
    <source>
        <dbReference type="EMBL" id="KAK2878617.1"/>
    </source>
</evidence>
<feature type="signal peptide" evidence="1">
    <location>
        <begin position="1"/>
        <end position="19"/>
    </location>
</feature>
<evidence type="ECO:0000313" key="3">
    <source>
        <dbReference type="Proteomes" id="UP001187343"/>
    </source>
</evidence>
<sequence length="79" mass="8794">MIRILLFLLLWLTGSVVNGGVNQSPSNLIKSEKDTAELVCEHNIPSYNMIFCNSFSLNLLNGWDSLYAPPKLNVTKAII</sequence>
<feature type="chain" id="PRO_5041726056" evidence="1">
    <location>
        <begin position="20"/>
        <end position="79"/>
    </location>
</feature>
<dbReference type="EMBL" id="JAUYZG010000019">
    <property type="protein sequence ID" value="KAK2878617.1"/>
    <property type="molecule type" value="Genomic_DNA"/>
</dbReference>
<proteinExistence type="predicted"/>
<keyword evidence="1" id="KW-0732">Signal</keyword>
<dbReference type="AlphaFoldDB" id="A0AA88PFG5"/>
<protein>
    <submittedName>
        <fullName evidence="2">Uncharacterized protein</fullName>
    </submittedName>
</protein>
<dbReference type="Proteomes" id="UP001187343">
    <property type="component" value="Unassembled WGS sequence"/>
</dbReference>
<gene>
    <name evidence="2" type="ORF">Q8A67_019408</name>
</gene>
<comment type="caution">
    <text evidence="2">The sequence shown here is derived from an EMBL/GenBank/DDBJ whole genome shotgun (WGS) entry which is preliminary data.</text>
</comment>
<evidence type="ECO:0000256" key="1">
    <source>
        <dbReference type="SAM" id="SignalP"/>
    </source>
</evidence>